<evidence type="ECO:0000256" key="1">
    <source>
        <dbReference type="SAM" id="Coils"/>
    </source>
</evidence>
<dbReference type="Proteomes" id="UP000228921">
    <property type="component" value="Unassembled WGS sequence"/>
</dbReference>
<comment type="caution">
    <text evidence="2">The sequence shown here is derived from an EMBL/GenBank/DDBJ whole genome shotgun (WGS) entry which is preliminary data.</text>
</comment>
<feature type="coiled-coil region" evidence="1">
    <location>
        <begin position="52"/>
        <end position="79"/>
    </location>
</feature>
<proteinExistence type="predicted"/>
<accession>A0A2M8P0H1</accession>
<evidence type="ECO:0000313" key="3">
    <source>
        <dbReference type="Proteomes" id="UP000228921"/>
    </source>
</evidence>
<dbReference type="AlphaFoldDB" id="A0A2M8P0H1"/>
<keyword evidence="1" id="KW-0175">Coiled coil</keyword>
<name>A0A2M8P0H1_9CHLR</name>
<gene>
    <name evidence="2" type="ORF">CUN51_06090</name>
</gene>
<organism evidence="2 3">
    <name type="scientific">Candidatus Thermofonsia Clade 1 bacterium</name>
    <dbReference type="NCBI Taxonomy" id="2364210"/>
    <lineage>
        <taxon>Bacteria</taxon>
        <taxon>Bacillati</taxon>
        <taxon>Chloroflexota</taxon>
        <taxon>Candidatus Thermofontia</taxon>
        <taxon>Candidatus Thermofonsia Clade 1</taxon>
    </lineage>
</organism>
<dbReference type="EMBL" id="PGTK01000005">
    <property type="protein sequence ID" value="PJF31045.1"/>
    <property type="molecule type" value="Genomic_DNA"/>
</dbReference>
<protein>
    <submittedName>
        <fullName evidence="2">Uncharacterized protein</fullName>
    </submittedName>
</protein>
<reference evidence="2 3" key="1">
    <citation type="submission" date="2017-11" db="EMBL/GenBank/DDBJ databases">
        <title>Evolution of Phototrophy in the Chloroflexi Phylum Driven by Horizontal Gene Transfer.</title>
        <authorList>
            <person name="Ward L.M."/>
            <person name="Hemp J."/>
            <person name="Shih P.M."/>
            <person name="Mcglynn S.E."/>
            <person name="Fischer W."/>
        </authorList>
    </citation>
    <scope>NUCLEOTIDE SEQUENCE [LARGE SCALE GENOMIC DNA]</scope>
    <source>
        <strain evidence="2">CP2_2F</strain>
    </source>
</reference>
<sequence length="215" mass="24461">MNRLFETLRGFVSRPRSEPTQPAAPEPPKVIAGFEARLATLYHYSEHAAAYERDLEARLAEAQAHMDQLEATVEAMIDAGRDRDAFEYLRLAARLRPQRDLLYDELRAFRAVATELQRRVALLIDNHEAASQIANDVAANPQAAHTLERVLNQLTRYFVLLDRVAKVRRHDLPERLAAAMLHVLDDRQLDLELANYVLQRRRALNTGSSAQSAQE</sequence>
<evidence type="ECO:0000313" key="2">
    <source>
        <dbReference type="EMBL" id="PJF31045.1"/>
    </source>
</evidence>